<proteinExistence type="predicted"/>
<name>A0ABX2DX91_9BACL</name>
<keyword evidence="2" id="KW-1185">Reference proteome</keyword>
<dbReference type="Proteomes" id="UP000711047">
    <property type="component" value="Unassembled WGS sequence"/>
</dbReference>
<evidence type="ECO:0000313" key="2">
    <source>
        <dbReference type="Proteomes" id="UP000711047"/>
    </source>
</evidence>
<dbReference type="RefSeq" id="WP_173137724.1">
    <property type="nucleotide sequence ID" value="NZ_JABMKX010000012.1"/>
</dbReference>
<reference evidence="1 2" key="1">
    <citation type="submission" date="2020-05" db="EMBL/GenBank/DDBJ databases">
        <title>Paenibacillus glebae, sp. nov., Paenibacillus humi sp. nov., Paenibacillus pedi sp. nov., Paenibacillus terrestris sp. nov. and Paenibacillus terricola sp. nov., isolated from a forest top soil sample.</title>
        <authorList>
            <person name="Qi S."/>
            <person name="Carlier A."/>
            <person name="Cnockaert M."/>
            <person name="Vandamme P."/>
        </authorList>
    </citation>
    <scope>NUCLEOTIDE SEQUENCE [LARGE SCALE GENOMIC DNA]</scope>
    <source>
        <strain evidence="1 2">LMG 29502</strain>
    </source>
</reference>
<comment type="caution">
    <text evidence="1">The sequence shown here is derived from an EMBL/GenBank/DDBJ whole genome shotgun (WGS) entry which is preliminary data.</text>
</comment>
<dbReference type="EMBL" id="JABMKX010000012">
    <property type="protein sequence ID" value="NQX48036.1"/>
    <property type="molecule type" value="Genomic_DNA"/>
</dbReference>
<accession>A0ABX2DX91</accession>
<sequence length="135" mass="15488">MSWDVLIMKEKYDFDAPEDKQPAIPPLGQRDEIIGKLTSCIPELDYRDAAWGFMNGEGYSIEFNTGDEETVDSIMLHIRGGGTVMDTIQLVCDTLEAYALNTSDGSYINFEQPEEAEQSWEQFQKYRDQVIKEFK</sequence>
<gene>
    <name evidence="1" type="ORF">HQN87_22170</name>
</gene>
<organism evidence="1 2">
    <name type="scientific">Paenibacillus tritici</name>
    <dbReference type="NCBI Taxonomy" id="1873425"/>
    <lineage>
        <taxon>Bacteria</taxon>
        <taxon>Bacillati</taxon>
        <taxon>Bacillota</taxon>
        <taxon>Bacilli</taxon>
        <taxon>Bacillales</taxon>
        <taxon>Paenibacillaceae</taxon>
        <taxon>Paenibacillus</taxon>
    </lineage>
</organism>
<evidence type="ECO:0000313" key="1">
    <source>
        <dbReference type="EMBL" id="NQX48036.1"/>
    </source>
</evidence>
<protein>
    <submittedName>
        <fullName evidence="1">Uncharacterized protein</fullName>
    </submittedName>
</protein>